<dbReference type="RefSeq" id="WP_166106317.1">
    <property type="nucleotide sequence ID" value="NZ_JAADJT010000009.1"/>
</dbReference>
<evidence type="ECO:0000313" key="5">
    <source>
        <dbReference type="EMBL" id="NGZ86472.1"/>
    </source>
</evidence>
<evidence type="ECO:0000256" key="1">
    <source>
        <dbReference type="ARBA" id="ARBA00001946"/>
    </source>
</evidence>
<comment type="caution">
    <text evidence="5">The sequence shown here is derived from an EMBL/GenBank/DDBJ whole genome shotgun (WGS) entry which is preliminary data.</text>
</comment>
<organism evidence="5 6">
    <name type="scientific">Duganella aceris</name>
    <dbReference type="NCBI Taxonomy" id="2703883"/>
    <lineage>
        <taxon>Bacteria</taxon>
        <taxon>Pseudomonadati</taxon>
        <taxon>Pseudomonadota</taxon>
        <taxon>Betaproteobacteria</taxon>
        <taxon>Burkholderiales</taxon>
        <taxon>Oxalobacteraceae</taxon>
        <taxon>Telluria group</taxon>
        <taxon>Duganella</taxon>
    </lineage>
</organism>
<gene>
    <name evidence="5" type="ORF">GW587_19700</name>
</gene>
<dbReference type="InterPro" id="IPR011234">
    <property type="entry name" value="Fumarylacetoacetase-like_C"/>
</dbReference>
<dbReference type="Gene3D" id="3.90.850.10">
    <property type="entry name" value="Fumarylacetoacetase-like, C-terminal domain"/>
    <property type="match status" value="1"/>
</dbReference>
<dbReference type="InterPro" id="IPR051121">
    <property type="entry name" value="FAH"/>
</dbReference>
<dbReference type="PANTHER" id="PTHR42796:SF4">
    <property type="entry name" value="FUMARYLACETOACETATE HYDROLASE DOMAIN-CONTAINING PROTEIN 2A"/>
    <property type="match status" value="1"/>
</dbReference>
<evidence type="ECO:0000259" key="4">
    <source>
        <dbReference type="Pfam" id="PF01557"/>
    </source>
</evidence>
<evidence type="ECO:0000256" key="3">
    <source>
        <dbReference type="ARBA" id="ARBA00022723"/>
    </source>
</evidence>
<name>A0ABX0FPA1_9BURK</name>
<proteinExistence type="inferred from homology"/>
<feature type="domain" description="Fumarylacetoacetase-like C-terminal" evidence="4">
    <location>
        <begin position="73"/>
        <end position="277"/>
    </location>
</feature>
<protein>
    <submittedName>
        <fullName evidence="5">Fumarylacetoacetate hydrolase family protein</fullName>
    </submittedName>
</protein>
<keyword evidence="5" id="KW-0378">Hydrolase</keyword>
<reference evidence="6" key="1">
    <citation type="submission" date="2023-07" db="EMBL/GenBank/DDBJ databases">
        <title>Duganella aceri sp. nov., isolated from tree sap.</title>
        <authorList>
            <person name="Kim I.S."/>
        </authorList>
    </citation>
    <scope>NUCLEOTIDE SEQUENCE [LARGE SCALE GENOMIC DNA]</scope>
    <source>
        <strain evidence="6">SAP-35</strain>
    </source>
</reference>
<evidence type="ECO:0000313" key="6">
    <source>
        <dbReference type="Proteomes" id="UP000666369"/>
    </source>
</evidence>
<comment type="similarity">
    <text evidence="2">Belongs to the FAH family.</text>
</comment>
<dbReference type="Proteomes" id="UP000666369">
    <property type="component" value="Unassembled WGS sequence"/>
</dbReference>
<dbReference type="SUPFAM" id="SSF56529">
    <property type="entry name" value="FAH"/>
    <property type="match status" value="1"/>
</dbReference>
<dbReference type="Pfam" id="PF01557">
    <property type="entry name" value="FAA_hydrolase"/>
    <property type="match status" value="1"/>
</dbReference>
<dbReference type="PANTHER" id="PTHR42796">
    <property type="entry name" value="FUMARYLACETOACETATE HYDROLASE DOMAIN-CONTAINING PROTEIN 2A-RELATED"/>
    <property type="match status" value="1"/>
</dbReference>
<comment type="cofactor">
    <cofactor evidence="1">
        <name>Mg(2+)</name>
        <dbReference type="ChEBI" id="CHEBI:18420"/>
    </cofactor>
</comment>
<keyword evidence="6" id="KW-1185">Reference proteome</keyword>
<keyword evidence="3" id="KW-0479">Metal-binding</keyword>
<dbReference type="GO" id="GO:0016787">
    <property type="term" value="F:hydrolase activity"/>
    <property type="evidence" value="ECO:0007669"/>
    <property type="project" value="UniProtKB-KW"/>
</dbReference>
<evidence type="ECO:0000256" key="2">
    <source>
        <dbReference type="ARBA" id="ARBA00010211"/>
    </source>
</evidence>
<dbReference type="EMBL" id="JAADJT010000009">
    <property type="protein sequence ID" value="NGZ86472.1"/>
    <property type="molecule type" value="Genomic_DNA"/>
</dbReference>
<accession>A0ABX0FPA1</accession>
<sequence>MRLLRVGAPGAEKPAALDAQGGIRDLSALVPDLTPEWLSPQRLRALAAIDLEQLPLVDAEVRIGVPVAGIRQFIGIALNYRKHAEESGQALPAEPIVFTKAITALSGPNDDIVMPPGSEHSDWEIELGVIIGSTARSVTQQDALRHVAGYCIGNDLSERHWQNHRNGQLYKGKSFDTFGPIGPWLVTADEVPDPQALDLELRLNGAVTQSSNTSDMIFPVAFIVSYLSQFMTLLPGDVIVTGTPGGVGIGLTPPRFLKHGDVLQLAIAGLGTQTQHVIAKELA</sequence>
<dbReference type="InterPro" id="IPR036663">
    <property type="entry name" value="Fumarylacetoacetase_C_sf"/>
</dbReference>